<dbReference type="InterPro" id="IPR002941">
    <property type="entry name" value="DNA_methylase_N4/N6"/>
</dbReference>
<dbReference type="eggNOG" id="arCOG00115">
    <property type="taxonomic scope" value="Archaea"/>
</dbReference>
<dbReference type="SUPFAM" id="SSF53335">
    <property type="entry name" value="S-adenosyl-L-methionine-dependent methyltransferases"/>
    <property type="match status" value="1"/>
</dbReference>
<protein>
    <recommendedName>
        <fullName evidence="8">Type II methyltransferase</fullName>
        <ecNumber evidence="8">2.1.1.113</ecNumber>
    </recommendedName>
    <alternativeName>
        <fullName evidence="8">N-4 cytosine-specific methyltransferase</fullName>
    </alternativeName>
</protein>
<dbReference type="InterPro" id="IPR001091">
    <property type="entry name" value="RM_Methyltransferase"/>
</dbReference>
<evidence type="ECO:0000313" key="11">
    <source>
        <dbReference type="EMBL" id="ELY42045.1"/>
    </source>
</evidence>
<dbReference type="OrthoDB" id="38200at2157"/>
<dbReference type="GO" id="GO:0008170">
    <property type="term" value="F:N-methyltransferase activity"/>
    <property type="evidence" value="ECO:0007669"/>
    <property type="project" value="InterPro"/>
</dbReference>
<dbReference type="STRING" id="1230460.C495_15883"/>
<feature type="region of interest" description="Disordered" evidence="9">
    <location>
        <begin position="338"/>
        <end position="358"/>
    </location>
</feature>
<feature type="domain" description="DNA methylase N-4/N-6" evidence="10">
    <location>
        <begin position="24"/>
        <end position="268"/>
    </location>
</feature>
<dbReference type="PROSITE" id="PS00093">
    <property type="entry name" value="N4_MTASE"/>
    <property type="match status" value="1"/>
</dbReference>
<dbReference type="Gene3D" id="3.40.50.150">
    <property type="entry name" value="Vaccinia Virus protein VP39"/>
    <property type="match status" value="1"/>
</dbReference>
<evidence type="ECO:0000256" key="7">
    <source>
        <dbReference type="ARBA" id="ARBA00049120"/>
    </source>
</evidence>
<dbReference type="GO" id="GO:0032259">
    <property type="term" value="P:methylation"/>
    <property type="evidence" value="ECO:0007669"/>
    <property type="project" value="UniProtKB-KW"/>
</dbReference>
<keyword evidence="5 8" id="KW-0680">Restriction system</keyword>
<dbReference type="Pfam" id="PF01555">
    <property type="entry name" value="N6_N4_Mtase"/>
    <property type="match status" value="1"/>
</dbReference>
<organism evidence="11 12">
    <name type="scientific">Natronorubrum sulfidifaciens JCM 14089</name>
    <dbReference type="NCBI Taxonomy" id="1230460"/>
    <lineage>
        <taxon>Archaea</taxon>
        <taxon>Methanobacteriati</taxon>
        <taxon>Methanobacteriota</taxon>
        <taxon>Stenosarchaea group</taxon>
        <taxon>Halobacteria</taxon>
        <taxon>Halobacteriales</taxon>
        <taxon>Natrialbaceae</taxon>
        <taxon>Natronorubrum</taxon>
    </lineage>
</organism>
<dbReference type="GO" id="GO:0003677">
    <property type="term" value="F:DNA binding"/>
    <property type="evidence" value="ECO:0007669"/>
    <property type="project" value="UniProtKB-KW"/>
</dbReference>
<evidence type="ECO:0000256" key="4">
    <source>
        <dbReference type="ARBA" id="ARBA00022691"/>
    </source>
</evidence>
<evidence type="ECO:0000256" key="9">
    <source>
        <dbReference type="SAM" id="MobiDB-lite"/>
    </source>
</evidence>
<dbReference type="RefSeq" id="WP_008164635.1">
    <property type="nucleotide sequence ID" value="NZ_AOHX01000047.1"/>
</dbReference>
<keyword evidence="12" id="KW-1185">Reference proteome</keyword>
<name>L9VXZ2_9EURY</name>
<comment type="similarity">
    <text evidence="1">Belongs to the N(4)/N(6)-methyltransferase family. N(4) subfamily.</text>
</comment>
<dbReference type="AlphaFoldDB" id="L9VXZ2"/>
<dbReference type="GO" id="GO:0015667">
    <property type="term" value="F:site-specific DNA-methyltransferase (cytosine-N4-specific) activity"/>
    <property type="evidence" value="ECO:0007669"/>
    <property type="project" value="UniProtKB-EC"/>
</dbReference>
<dbReference type="EC" id="2.1.1.113" evidence="8"/>
<accession>L9VXZ2</accession>
<evidence type="ECO:0000256" key="1">
    <source>
        <dbReference type="ARBA" id="ARBA00010203"/>
    </source>
</evidence>
<evidence type="ECO:0000256" key="2">
    <source>
        <dbReference type="ARBA" id="ARBA00022603"/>
    </source>
</evidence>
<sequence length="358" mass="40634">METTHRVFVGDSRDLAAIDDESAELVVTSPPYPMIEMWDDLFTELDPAIGEALEAGDGRAAFDAMHAQLDRVWDELERVLVDGGIACLNVGDATRSVDDSFRVYANHARVLEAFESRGFDPLPDILWRKPANSAAKFMGSGMIPPNAYVTLEHEYVLLFRKGGESRSFEPGADRRYEAAYFWEERNRWFSDVWTEVRGELQTLEFADDDLRDRSAAYPLEIPYRLICMYSAYGDTVLDPFWGTGTTTLAAMCAGRNSLGSELEAAFLERFDDRLADVPSLSHSVSRARLERHREFVARRREEGKSFEYDATHYETPVVTKMERDIQLREVTSLEAVNDGLGGDSERRYRASHEPLTLE</sequence>
<dbReference type="PRINTS" id="PR00508">
    <property type="entry name" value="S21N4MTFRASE"/>
</dbReference>
<dbReference type="GO" id="GO:0009307">
    <property type="term" value="P:DNA restriction-modification system"/>
    <property type="evidence" value="ECO:0007669"/>
    <property type="project" value="UniProtKB-KW"/>
</dbReference>
<keyword evidence="4 8" id="KW-0949">S-adenosyl-L-methionine</keyword>
<comment type="catalytic activity">
    <reaction evidence="7 8">
        <text>a 2'-deoxycytidine in DNA + S-adenosyl-L-methionine = an N(4)-methyl-2'-deoxycytidine in DNA + S-adenosyl-L-homocysteine + H(+)</text>
        <dbReference type="Rhea" id="RHEA:16857"/>
        <dbReference type="Rhea" id="RHEA-COMP:11369"/>
        <dbReference type="Rhea" id="RHEA-COMP:13674"/>
        <dbReference type="ChEBI" id="CHEBI:15378"/>
        <dbReference type="ChEBI" id="CHEBI:57856"/>
        <dbReference type="ChEBI" id="CHEBI:59789"/>
        <dbReference type="ChEBI" id="CHEBI:85452"/>
        <dbReference type="ChEBI" id="CHEBI:137933"/>
        <dbReference type="EC" id="2.1.1.113"/>
    </reaction>
</comment>
<keyword evidence="6" id="KW-0238">DNA-binding</keyword>
<dbReference type="InterPro" id="IPR017985">
    <property type="entry name" value="MeTrfase_CN4_CS"/>
</dbReference>
<gene>
    <name evidence="11" type="ORF">C495_15883</name>
</gene>
<evidence type="ECO:0000256" key="8">
    <source>
        <dbReference type="RuleBase" id="RU362026"/>
    </source>
</evidence>
<dbReference type="InterPro" id="IPR029063">
    <property type="entry name" value="SAM-dependent_MTases_sf"/>
</dbReference>
<evidence type="ECO:0000256" key="5">
    <source>
        <dbReference type="ARBA" id="ARBA00022747"/>
    </source>
</evidence>
<evidence type="ECO:0000256" key="3">
    <source>
        <dbReference type="ARBA" id="ARBA00022679"/>
    </source>
</evidence>
<reference evidence="11 12" key="1">
    <citation type="journal article" date="2014" name="PLoS Genet.">
        <title>Phylogenetically driven sequencing of extremely halophilic archaea reveals strategies for static and dynamic osmo-response.</title>
        <authorList>
            <person name="Becker E.A."/>
            <person name="Seitzer P.M."/>
            <person name="Tritt A."/>
            <person name="Larsen D."/>
            <person name="Krusor M."/>
            <person name="Yao A.I."/>
            <person name="Wu D."/>
            <person name="Madern D."/>
            <person name="Eisen J.A."/>
            <person name="Darling A.E."/>
            <person name="Facciotti M.T."/>
        </authorList>
    </citation>
    <scope>NUCLEOTIDE SEQUENCE [LARGE SCALE GENOMIC DNA]</scope>
    <source>
        <strain evidence="11 12">JCM 14089</strain>
    </source>
</reference>
<dbReference type="Proteomes" id="UP000011661">
    <property type="component" value="Unassembled WGS sequence"/>
</dbReference>
<dbReference type="EMBL" id="AOHX01000047">
    <property type="protein sequence ID" value="ELY42045.1"/>
    <property type="molecule type" value="Genomic_DNA"/>
</dbReference>
<feature type="compositionally biased region" description="Basic and acidic residues" evidence="9">
    <location>
        <begin position="343"/>
        <end position="352"/>
    </location>
</feature>
<evidence type="ECO:0000259" key="10">
    <source>
        <dbReference type="Pfam" id="PF01555"/>
    </source>
</evidence>
<keyword evidence="2 8" id="KW-0489">Methyltransferase</keyword>
<dbReference type="PATRIC" id="fig|1230460.4.peg.3232"/>
<proteinExistence type="inferred from homology"/>
<comment type="caution">
    <text evidence="11">The sequence shown here is derived from an EMBL/GenBank/DDBJ whole genome shotgun (WGS) entry which is preliminary data.</text>
</comment>
<keyword evidence="3" id="KW-0808">Transferase</keyword>
<evidence type="ECO:0000256" key="6">
    <source>
        <dbReference type="ARBA" id="ARBA00023125"/>
    </source>
</evidence>
<evidence type="ECO:0000313" key="12">
    <source>
        <dbReference type="Proteomes" id="UP000011661"/>
    </source>
</evidence>